<feature type="compositionally biased region" description="Basic and acidic residues" evidence="6">
    <location>
        <begin position="103"/>
        <end position="124"/>
    </location>
</feature>
<evidence type="ECO:0000256" key="5">
    <source>
        <dbReference type="SAM" id="Coils"/>
    </source>
</evidence>
<dbReference type="Pfam" id="PF06305">
    <property type="entry name" value="LapA_dom"/>
    <property type="match status" value="1"/>
</dbReference>
<keyword evidence="3 7" id="KW-1133">Transmembrane helix</keyword>
<feature type="domain" description="Lipopolysaccharide assembly protein A" evidence="8">
    <location>
        <begin position="24"/>
        <end position="85"/>
    </location>
</feature>
<name>A0A6M0Q625_9BACI</name>
<accession>A0A6M0Q625</accession>
<dbReference type="EMBL" id="JAAIWM010000002">
    <property type="protein sequence ID" value="NEY71757.1"/>
    <property type="molecule type" value="Genomic_DNA"/>
</dbReference>
<evidence type="ECO:0000256" key="3">
    <source>
        <dbReference type="ARBA" id="ARBA00022989"/>
    </source>
</evidence>
<organism evidence="9 10">
    <name type="scientific">Bacillus mesophilus</name>
    <dbReference type="NCBI Taxonomy" id="1808955"/>
    <lineage>
        <taxon>Bacteria</taxon>
        <taxon>Bacillati</taxon>
        <taxon>Bacillota</taxon>
        <taxon>Bacilli</taxon>
        <taxon>Bacillales</taxon>
        <taxon>Bacillaceae</taxon>
        <taxon>Bacillus</taxon>
    </lineage>
</organism>
<keyword evidence="2 7" id="KW-0812">Transmembrane</keyword>
<dbReference type="PANTHER" id="PTHR41335">
    <property type="entry name" value="MEMBRANE PROTEIN-RELATED"/>
    <property type="match status" value="1"/>
</dbReference>
<dbReference type="InterPro" id="IPR010445">
    <property type="entry name" value="LapA_dom"/>
</dbReference>
<comment type="caution">
    <text evidence="9">The sequence shown here is derived from an EMBL/GenBank/DDBJ whole genome shotgun (WGS) entry which is preliminary data.</text>
</comment>
<proteinExistence type="predicted"/>
<dbReference type="RefSeq" id="WP_163179190.1">
    <property type="nucleotide sequence ID" value="NZ_JAAIWM010000002.1"/>
</dbReference>
<evidence type="ECO:0000313" key="10">
    <source>
        <dbReference type="Proteomes" id="UP000481043"/>
    </source>
</evidence>
<protein>
    <submittedName>
        <fullName evidence="9">DUF1049 domain-containing protein</fullName>
    </submittedName>
</protein>
<keyword evidence="4 7" id="KW-0472">Membrane</keyword>
<dbReference type="Proteomes" id="UP000481043">
    <property type="component" value="Unassembled WGS sequence"/>
</dbReference>
<feature type="transmembrane region" description="Helical" evidence="7">
    <location>
        <begin position="37"/>
        <end position="66"/>
    </location>
</feature>
<feature type="region of interest" description="Disordered" evidence="6">
    <location>
        <begin position="94"/>
        <end position="124"/>
    </location>
</feature>
<evidence type="ECO:0000313" key="9">
    <source>
        <dbReference type="EMBL" id="NEY71757.1"/>
    </source>
</evidence>
<evidence type="ECO:0000256" key="7">
    <source>
        <dbReference type="SAM" id="Phobius"/>
    </source>
</evidence>
<dbReference type="AlphaFoldDB" id="A0A6M0Q625"/>
<reference evidence="9 10" key="1">
    <citation type="submission" date="2020-02" db="EMBL/GenBank/DDBJ databases">
        <title>Bacillus aquiflavi sp. nov., isolated from yellow water of strong flavor Chinese baijiu in Yibin region of China.</title>
        <authorList>
            <person name="Xie J."/>
        </authorList>
    </citation>
    <scope>NUCLEOTIDE SEQUENCE [LARGE SCALE GENOMIC DNA]</scope>
    <source>
        <strain evidence="9 10">SA4</strain>
    </source>
</reference>
<dbReference type="PANTHER" id="PTHR41335:SF1">
    <property type="entry name" value="MEMBRANE PROTEIN"/>
    <property type="match status" value="1"/>
</dbReference>
<keyword evidence="1" id="KW-1003">Cell membrane</keyword>
<evidence type="ECO:0000259" key="8">
    <source>
        <dbReference type="Pfam" id="PF06305"/>
    </source>
</evidence>
<evidence type="ECO:0000256" key="4">
    <source>
        <dbReference type="ARBA" id="ARBA00023136"/>
    </source>
</evidence>
<evidence type="ECO:0000256" key="2">
    <source>
        <dbReference type="ARBA" id="ARBA00022692"/>
    </source>
</evidence>
<sequence length="124" mass="14203">MKGQWTLIIALVFALIVAIFAVINVDPVRVDYLFGEASWPLILVILGSAAMGAFAVGAAGLFRIILLQKRVRQYQKENEQLKKKLDEHFQNEDLRKQNYLKSQEQKNEDSTERTEIDAPEQKLE</sequence>
<keyword evidence="5" id="KW-0175">Coiled coil</keyword>
<dbReference type="GO" id="GO:0005886">
    <property type="term" value="C:plasma membrane"/>
    <property type="evidence" value="ECO:0007669"/>
    <property type="project" value="InterPro"/>
</dbReference>
<keyword evidence="10" id="KW-1185">Reference proteome</keyword>
<evidence type="ECO:0000256" key="1">
    <source>
        <dbReference type="ARBA" id="ARBA00022475"/>
    </source>
</evidence>
<feature type="transmembrane region" description="Helical" evidence="7">
    <location>
        <begin position="7"/>
        <end position="25"/>
    </location>
</feature>
<feature type="coiled-coil region" evidence="5">
    <location>
        <begin position="64"/>
        <end position="91"/>
    </location>
</feature>
<gene>
    <name evidence="9" type="ORF">G4D63_08355</name>
</gene>
<evidence type="ECO:0000256" key="6">
    <source>
        <dbReference type="SAM" id="MobiDB-lite"/>
    </source>
</evidence>